<sequence length="448" mass="49541">MSSLWNPDNVRDVAESVGISQMNKEVVDDLARDIDFRVSQVIEEALKFMRHARRTTLHTDDITQALRVLDVEPLFGYDTTRPMRFGEASIGPGQPLYYIEDEEVDFEKLINAPLPKVPRDVSFTAHWLAVDGVQPSIPQNPSTHDSRNTDLLPKGPGANPSLSALAGNDSVAIKPLVKHVLSSELQLYFERITTAVLDETNEEYRNAAYNSLHTDPGLHQLVPYFVHFVNEKVTHSIKELFVLRQMLCLLEAILRNQSLFIEPYIASFIPSIITCLTGKHLGNSSDSPSAVYSLRELAASLIVSISQRHGKSSHTLKPRLARTLLKTFLDPTKPLPSHYGALFALQRMVGPAGVRTLIIPNLRLYDAILREGMADDVKRADAEQVISVLMAALMVGASDVVEGANGVASEPELRTRLVDKVGEVMGTKVVDSGNMKLVKVVLHTNIDI</sequence>
<dbReference type="SMART" id="SM00803">
    <property type="entry name" value="TAF"/>
    <property type="match status" value="1"/>
</dbReference>
<keyword evidence="11" id="KW-1185">Reference proteome</keyword>
<dbReference type="Proteomes" id="UP000799640">
    <property type="component" value="Unassembled WGS sequence"/>
</dbReference>
<proteinExistence type="inferred from homology"/>
<evidence type="ECO:0000256" key="3">
    <source>
        <dbReference type="ARBA" id="ARBA00023015"/>
    </source>
</evidence>
<feature type="domain" description="TATA box binding protein associated factor (TAF) histone-like fold" evidence="9">
    <location>
        <begin position="4"/>
        <end position="67"/>
    </location>
</feature>
<feature type="region of interest" description="Disordered" evidence="8">
    <location>
        <begin position="134"/>
        <end position="159"/>
    </location>
</feature>
<dbReference type="OrthoDB" id="361039at2759"/>
<dbReference type="FunFam" id="1.25.40.770:FF:000001">
    <property type="entry name" value="Transcription initiation factor TFIID subunit 6"/>
    <property type="match status" value="1"/>
</dbReference>
<dbReference type="SUPFAM" id="SSF48371">
    <property type="entry name" value="ARM repeat"/>
    <property type="match status" value="1"/>
</dbReference>
<organism evidence="10 11">
    <name type="scientific">Trichodelitschia bisporula</name>
    <dbReference type="NCBI Taxonomy" id="703511"/>
    <lineage>
        <taxon>Eukaryota</taxon>
        <taxon>Fungi</taxon>
        <taxon>Dikarya</taxon>
        <taxon>Ascomycota</taxon>
        <taxon>Pezizomycotina</taxon>
        <taxon>Dothideomycetes</taxon>
        <taxon>Dothideomycetes incertae sedis</taxon>
        <taxon>Phaeotrichales</taxon>
        <taxon>Phaeotrichaceae</taxon>
        <taxon>Trichodelitschia</taxon>
    </lineage>
</organism>
<dbReference type="InterPro" id="IPR046344">
    <property type="entry name" value="TAF6_C_sf"/>
</dbReference>
<dbReference type="InterPro" id="IPR037796">
    <property type="entry name" value="TAF6"/>
</dbReference>
<keyword evidence="5" id="KW-0539">Nucleus</keyword>
<dbReference type="Gene3D" id="1.10.20.10">
    <property type="entry name" value="Histone, subunit A"/>
    <property type="match status" value="1"/>
</dbReference>
<evidence type="ECO:0000256" key="5">
    <source>
        <dbReference type="ARBA" id="ARBA00023242"/>
    </source>
</evidence>
<evidence type="ECO:0000256" key="4">
    <source>
        <dbReference type="ARBA" id="ARBA00023163"/>
    </source>
</evidence>
<dbReference type="InterPro" id="IPR004823">
    <property type="entry name" value="TAF_TATA-bd_Histone-like_dom"/>
</dbReference>
<evidence type="ECO:0000313" key="11">
    <source>
        <dbReference type="Proteomes" id="UP000799640"/>
    </source>
</evidence>
<dbReference type="Pfam" id="PF02969">
    <property type="entry name" value="TAF"/>
    <property type="match status" value="1"/>
</dbReference>
<evidence type="ECO:0000259" key="9">
    <source>
        <dbReference type="SMART" id="SM00803"/>
    </source>
</evidence>
<dbReference type="SUPFAM" id="SSF47113">
    <property type="entry name" value="Histone-fold"/>
    <property type="match status" value="1"/>
</dbReference>
<evidence type="ECO:0000256" key="8">
    <source>
        <dbReference type="SAM" id="MobiDB-lite"/>
    </source>
</evidence>
<protein>
    <recommendedName>
        <fullName evidence="6">TBP-associated factor 6</fullName>
    </recommendedName>
    <alternativeName>
        <fullName evidence="7">Transcription initiation factor TFIID subunit 6</fullName>
    </alternativeName>
</protein>
<evidence type="ECO:0000313" key="10">
    <source>
        <dbReference type="EMBL" id="KAF2403071.1"/>
    </source>
</evidence>
<dbReference type="CDD" id="cd08050">
    <property type="entry name" value="TAF6C"/>
    <property type="match status" value="1"/>
</dbReference>
<dbReference type="Pfam" id="PF07571">
    <property type="entry name" value="TAF6_C"/>
    <property type="match status" value="1"/>
</dbReference>
<dbReference type="GO" id="GO:0046695">
    <property type="term" value="C:SLIK (SAGA-like) complex"/>
    <property type="evidence" value="ECO:0007669"/>
    <property type="project" value="InterPro"/>
</dbReference>
<dbReference type="PANTHER" id="PTHR10221:SF9">
    <property type="entry name" value="TRANSCRIPTION INITIATION FACTOR TFIID SUBUNIT 6"/>
    <property type="match status" value="1"/>
</dbReference>
<dbReference type="InterPro" id="IPR016024">
    <property type="entry name" value="ARM-type_fold"/>
</dbReference>
<evidence type="ECO:0000256" key="2">
    <source>
        <dbReference type="ARBA" id="ARBA00007688"/>
    </source>
</evidence>
<name>A0A6G1I4G5_9PEZI</name>
<keyword evidence="3" id="KW-0805">Transcription regulation</keyword>
<evidence type="ECO:0000256" key="6">
    <source>
        <dbReference type="ARBA" id="ARBA00076308"/>
    </source>
</evidence>
<dbReference type="GO" id="GO:0016251">
    <property type="term" value="F:RNA polymerase II general transcription initiation factor activity"/>
    <property type="evidence" value="ECO:0007669"/>
    <property type="project" value="InterPro"/>
</dbReference>
<comment type="similarity">
    <text evidence="2">Belongs to the TAF6 family.</text>
</comment>
<dbReference type="CDD" id="cd22931">
    <property type="entry name" value="HFD_TAF6"/>
    <property type="match status" value="1"/>
</dbReference>
<dbReference type="FunFam" id="1.10.20.10:FF:000033">
    <property type="entry name" value="Transcription initiation factor TFIID complex subunit"/>
    <property type="match status" value="1"/>
</dbReference>
<dbReference type="GO" id="GO:0005669">
    <property type="term" value="C:transcription factor TFIID complex"/>
    <property type="evidence" value="ECO:0007669"/>
    <property type="project" value="InterPro"/>
</dbReference>
<dbReference type="GO" id="GO:0046982">
    <property type="term" value="F:protein heterodimerization activity"/>
    <property type="evidence" value="ECO:0007669"/>
    <property type="project" value="InterPro"/>
</dbReference>
<keyword evidence="4" id="KW-0804">Transcription</keyword>
<dbReference type="AlphaFoldDB" id="A0A6G1I4G5"/>
<dbReference type="GO" id="GO:0000124">
    <property type="term" value="C:SAGA complex"/>
    <property type="evidence" value="ECO:0007669"/>
    <property type="project" value="InterPro"/>
</dbReference>
<dbReference type="GO" id="GO:0003713">
    <property type="term" value="F:transcription coactivator activity"/>
    <property type="evidence" value="ECO:0007669"/>
    <property type="project" value="TreeGrafter"/>
</dbReference>
<dbReference type="Gene3D" id="1.25.40.770">
    <property type="entry name" value="TAF6, C-terminal HEAT repeat domain"/>
    <property type="match status" value="1"/>
</dbReference>
<evidence type="ECO:0000256" key="1">
    <source>
        <dbReference type="ARBA" id="ARBA00004123"/>
    </source>
</evidence>
<comment type="subcellular location">
    <subcellularLocation>
        <location evidence="1">Nucleus</location>
    </subcellularLocation>
</comment>
<dbReference type="GO" id="GO:0006325">
    <property type="term" value="P:chromatin organization"/>
    <property type="evidence" value="ECO:0007669"/>
    <property type="project" value="UniProtKB-ARBA"/>
</dbReference>
<dbReference type="InterPro" id="IPR009072">
    <property type="entry name" value="Histone-fold"/>
</dbReference>
<accession>A0A6G1I4G5</accession>
<dbReference type="PANTHER" id="PTHR10221">
    <property type="entry name" value="TRANSCRIPTION INITIATION FACTOR TFIID SUBUNIT 6"/>
    <property type="match status" value="1"/>
</dbReference>
<gene>
    <name evidence="10" type="ORF">EJ06DRAFT_489831</name>
</gene>
<evidence type="ECO:0000256" key="7">
    <source>
        <dbReference type="ARBA" id="ARBA00093655"/>
    </source>
</evidence>
<dbReference type="InterPro" id="IPR011442">
    <property type="entry name" value="TAF6_C"/>
</dbReference>
<dbReference type="GO" id="GO:0051123">
    <property type="term" value="P:RNA polymerase II preinitiation complex assembly"/>
    <property type="evidence" value="ECO:0007669"/>
    <property type="project" value="TreeGrafter"/>
</dbReference>
<reference evidence="10" key="1">
    <citation type="journal article" date="2020" name="Stud. Mycol.">
        <title>101 Dothideomycetes genomes: a test case for predicting lifestyles and emergence of pathogens.</title>
        <authorList>
            <person name="Haridas S."/>
            <person name="Albert R."/>
            <person name="Binder M."/>
            <person name="Bloem J."/>
            <person name="Labutti K."/>
            <person name="Salamov A."/>
            <person name="Andreopoulos B."/>
            <person name="Baker S."/>
            <person name="Barry K."/>
            <person name="Bills G."/>
            <person name="Bluhm B."/>
            <person name="Cannon C."/>
            <person name="Castanera R."/>
            <person name="Culley D."/>
            <person name="Daum C."/>
            <person name="Ezra D."/>
            <person name="Gonzalez J."/>
            <person name="Henrissat B."/>
            <person name="Kuo A."/>
            <person name="Liang C."/>
            <person name="Lipzen A."/>
            <person name="Lutzoni F."/>
            <person name="Magnuson J."/>
            <person name="Mondo S."/>
            <person name="Nolan M."/>
            <person name="Ohm R."/>
            <person name="Pangilinan J."/>
            <person name="Park H.-J."/>
            <person name="Ramirez L."/>
            <person name="Alfaro M."/>
            <person name="Sun H."/>
            <person name="Tritt A."/>
            <person name="Yoshinaga Y."/>
            <person name="Zwiers L.-H."/>
            <person name="Turgeon B."/>
            <person name="Goodwin S."/>
            <person name="Spatafora J."/>
            <person name="Crous P."/>
            <person name="Grigoriev I."/>
        </authorList>
    </citation>
    <scope>NUCLEOTIDE SEQUENCE</scope>
    <source>
        <strain evidence="10">CBS 262.69</strain>
    </source>
</reference>
<dbReference type="EMBL" id="ML996690">
    <property type="protein sequence ID" value="KAF2403071.1"/>
    <property type="molecule type" value="Genomic_DNA"/>
</dbReference>